<keyword evidence="2 4" id="KW-0863">Zinc-finger</keyword>
<accession>A0A0L0S6T0</accession>
<dbReference type="eggNOG" id="KOG4299">
    <property type="taxonomic scope" value="Eukaryota"/>
</dbReference>
<reference evidence="8" key="2">
    <citation type="submission" date="2009-11" db="EMBL/GenBank/DDBJ databases">
        <title>The Genome Sequence of Allomyces macrogynus strain ATCC 38327.</title>
        <authorList>
            <consortium name="The Broad Institute Genome Sequencing Platform"/>
            <person name="Russ C."/>
            <person name="Cuomo C."/>
            <person name="Shea T."/>
            <person name="Young S.K."/>
            <person name="Zeng Q."/>
            <person name="Koehrsen M."/>
            <person name="Haas B."/>
            <person name="Borodovsky M."/>
            <person name="Guigo R."/>
            <person name="Alvarado L."/>
            <person name="Berlin A."/>
            <person name="Borenstein D."/>
            <person name="Chen Z."/>
            <person name="Engels R."/>
            <person name="Freedman E."/>
            <person name="Gellesch M."/>
            <person name="Goldberg J."/>
            <person name="Griggs A."/>
            <person name="Gujja S."/>
            <person name="Heiman D."/>
            <person name="Hepburn T."/>
            <person name="Howarth C."/>
            <person name="Jen D."/>
            <person name="Larson L."/>
            <person name="Lewis B."/>
            <person name="Mehta T."/>
            <person name="Park D."/>
            <person name="Pearson M."/>
            <person name="Roberts A."/>
            <person name="Saif S."/>
            <person name="Shenoy N."/>
            <person name="Sisk P."/>
            <person name="Stolte C."/>
            <person name="Sykes S."/>
            <person name="Walk T."/>
            <person name="White J."/>
            <person name="Yandava C."/>
            <person name="Burger G."/>
            <person name="Gray M.W."/>
            <person name="Holland P.W.H."/>
            <person name="King N."/>
            <person name="Lang F.B.F."/>
            <person name="Roger A.J."/>
            <person name="Ruiz-Trillo I."/>
            <person name="Lander E."/>
            <person name="Nusbaum C."/>
        </authorList>
    </citation>
    <scope>NUCLEOTIDE SEQUENCE [LARGE SCALE GENOMIC DNA]</scope>
    <source>
        <strain evidence="8">ATCC 38327</strain>
    </source>
</reference>
<dbReference type="SUPFAM" id="SSF57903">
    <property type="entry name" value="FYVE/PHD zinc finger"/>
    <property type="match status" value="2"/>
</dbReference>
<dbReference type="InterPro" id="IPR013083">
    <property type="entry name" value="Znf_RING/FYVE/PHD"/>
</dbReference>
<dbReference type="GO" id="GO:0032221">
    <property type="term" value="C:Rpd3S complex"/>
    <property type="evidence" value="ECO:0007669"/>
    <property type="project" value="TreeGrafter"/>
</dbReference>
<keyword evidence="8" id="KW-1185">Reference proteome</keyword>
<dbReference type="InterPro" id="IPR052819">
    <property type="entry name" value="Chromatin_regulatory_protein"/>
</dbReference>
<dbReference type="SMART" id="SM00249">
    <property type="entry name" value="PHD"/>
    <property type="match status" value="2"/>
</dbReference>
<dbReference type="EMBL" id="GG745332">
    <property type="protein sequence ID" value="KNE58091.1"/>
    <property type="molecule type" value="Genomic_DNA"/>
</dbReference>
<feature type="compositionally biased region" description="Polar residues" evidence="5">
    <location>
        <begin position="88"/>
        <end position="99"/>
    </location>
</feature>
<dbReference type="Proteomes" id="UP000054350">
    <property type="component" value="Unassembled WGS sequence"/>
</dbReference>
<dbReference type="Gene3D" id="3.30.40.10">
    <property type="entry name" value="Zinc/RING finger domain, C3HC4 (zinc finger)"/>
    <property type="match status" value="2"/>
</dbReference>
<feature type="region of interest" description="Disordered" evidence="5">
    <location>
        <begin position="63"/>
        <end position="99"/>
    </location>
</feature>
<protein>
    <recommendedName>
        <fullName evidence="6">PHD-type domain-containing protein</fullName>
    </recommendedName>
</protein>
<dbReference type="GO" id="GO:0006357">
    <property type="term" value="P:regulation of transcription by RNA polymerase II"/>
    <property type="evidence" value="ECO:0007669"/>
    <property type="project" value="TreeGrafter"/>
</dbReference>
<feature type="region of interest" description="Disordered" evidence="5">
    <location>
        <begin position="120"/>
        <end position="283"/>
    </location>
</feature>
<dbReference type="AlphaFoldDB" id="A0A0L0S6T0"/>
<organism evidence="7 8">
    <name type="scientific">Allomyces macrogynus (strain ATCC 38327)</name>
    <name type="common">Allomyces javanicus var. macrogynus</name>
    <dbReference type="NCBI Taxonomy" id="578462"/>
    <lineage>
        <taxon>Eukaryota</taxon>
        <taxon>Fungi</taxon>
        <taxon>Fungi incertae sedis</taxon>
        <taxon>Blastocladiomycota</taxon>
        <taxon>Blastocladiomycetes</taxon>
        <taxon>Blastocladiales</taxon>
        <taxon>Blastocladiaceae</taxon>
        <taxon>Allomyces</taxon>
    </lineage>
</organism>
<name>A0A0L0S6T0_ALLM3</name>
<evidence type="ECO:0000256" key="2">
    <source>
        <dbReference type="ARBA" id="ARBA00022771"/>
    </source>
</evidence>
<evidence type="ECO:0000313" key="7">
    <source>
        <dbReference type="EMBL" id="KNE58091.1"/>
    </source>
</evidence>
<dbReference type="GO" id="GO:0008270">
    <property type="term" value="F:zinc ion binding"/>
    <property type="evidence" value="ECO:0007669"/>
    <property type="project" value="UniProtKB-KW"/>
</dbReference>
<evidence type="ECO:0000256" key="1">
    <source>
        <dbReference type="ARBA" id="ARBA00022723"/>
    </source>
</evidence>
<dbReference type="InterPro" id="IPR011011">
    <property type="entry name" value="Znf_FYVE_PHD"/>
</dbReference>
<proteinExistence type="predicted"/>
<feature type="compositionally biased region" description="Pro residues" evidence="5">
    <location>
        <begin position="591"/>
        <end position="600"/>
    </location>
</feature>
<dbReference type="InterPro" id="IPR019787">
    <property type="entry name" value="Znf_PHD-finger"/>
</dbReference>
<dbReference type="PANTHER" id="PTHR47636:SF1">
    <property type="entry name" value="TRANSCRIPTIONAL REGULATORY PROTEIN RCO1"/>
    <property type="match status" value="1"/>
</dbReference>
<evidence type="ECO:0000313" key="8">
    <source>
        <dbReference type="Proteomes" id="UP000054350"/>
    </source>
</evidence>
<dbReference type="VEuPathDB" id="FungiDB:AMAG_04910"/>
<feature type="compositionally biased region" description="Polar residues" evidence="5">
    <location>
        <begin position="244"/>
        <end position="262"/>
    </location>
</feature>
<dbReference type="PANTHER" id="PTHR47636">
    <property type="entry name" value="TRANSCRIPTIONAL REGULATORY PROTEIN RCO1"/>
    <property type="match status" value="1"/>
</dbReference>
<reference evidence="7 8" key="1">
    <citation type="submission" date="2009-11" db="EMBL/GenBank/DDBJ databases">
        <title>Annotation of Allomyces macrogynus ATCC 38327.</title>
        <authorList>
            <consortium name="The Broad Institute Genome Sequencing Platform"/>
            <person name="Russ C."/>
            <person name="Cuomo C."/>
            <person name="Burger G."/>
            <person name="Gray M.W."/>
            <person name="Holland P.W.H."/>
            <person name="King N."/>
            <person name="Lang F.B.F."/>
            <person name="Roger A.J."/>
            <person name="Ruiz-Trillo I."/>
            <person name="Young S.K."/>
            <person name="Zeng Q."/>
            <person name="Gargeya S."/>
            <person name="Fitzgerald M."/>
            <person name="Haas B."/>
            <person name="Abouelleil A."/>
            <person name="Alvarado L."/>
            <person name="Arachchi H.M."/>
            <person name="Berlin A."/>
            <person name="Chapman S.B."/>
            <person name="Gearin G."/>
            <person name="Goldberg J."/>
            <person name="Griggs A."/>
            <person name="Gujja S."/>
            <person name="Hansen M."/>
            <person name="Heiman D."/>
            <person name="Howarth C."/>
            <person name="Larimer J."/>
            <person name="Lui A."/>
            <person name="MacDonald P.J.P."/>
            <person name="McCowen C."/>
            <person name="Montmayeur A."/>
            <person name="Murphy C."/>
            <person name="Neiman D."/>
            <person name="Pearson M."/>
            <person name="Priest M."/>
            <person name="Roberts A."/>
            <person name="Saif S."/>
            <person name="Shea T."/>
            <person name="Sisk P."/>
            <person name="Stolte C."/>
            <person name="Sykes S."/>
            <person name="Wortman J."/>
            <person name="Nusbaum C."/>
            <person name="Birren B."/>
        </authorList>
    </citation>
    <scope>NUCLEOTIDE SEQUENCE [LARGE SCALE GENOMIC DNA]</scope>
    <source>
        <strain evidence="7 8">ATCC 38327</strain>
    </source>
</reference>
<dbReference type="CDD" id="cd15535">
    <property type="entry name" value="PHD1_Rco1"/>
    <property type="match status" value="1"/>
</dbReference>
<dbReference type="PROSITE" id="PS50016">
    <property type="entry name" value="ZF_PHD_2"/>
    <property type="match status" value="1"/>
</dbReference>
<feature type="region of interest" description="Disordered" evidence="5">
    <location>
        <begin position="582"/>
        <end position="602"/>
    </location>
</feature>
<dbReference type="STRING" id="578462.A0A0L0S6T0"/>
<dbReference type="InterPro" id="IPR019786">
    <property type="entry name" value="Zinc_finger_PHD-type_CS"/>
</dbReference>
<gene>
    <name evidence="7" type="ORF">AMAG_04910</name>
</gene>
<feature type="compositionally biased region" description="Polar residues" evidence="5">
    <location>
        <begin position="524"/>
        <end position="543"/>
    </location>
</feature>
<keyword evidence="1" id="KW-0479">Metal-binding</keyword>
<dbReference type="OrthoDB" id="5876363at2759"/>
<evidence type="ECO:0000256" key="5">
    <source>
        <dbReference type="SAM" id="MobiDB-lite"/>
    </source>
</evidence>
<dbReference type="Pfam" id="PF00628">
    <property type="entry name" value="PHD"/>
    <property type="match status" value="1"/>
</dbReference>
<feature type="region of interest" description="Disordered" evidence="5">
    <location>
        <begin position="515"/>
        <end position="560"/>
    </location>
</feature>
<keyword evidence="3" id="KW-0862">Zinc</keyword>
<feature type="domain" description="PHD-type" evidence="6">
    <location>
        <begin position="452"/>
        <end position="501"/>
    </location>
</feature>
<evidence type="ECO:0000259" key="6">
    <source>
        <dbReference type="PROSITE" id="PS50016"/>
    </source>
</evidence>
<dbReference type="PROSITE" id="PS01359">
    <property type="entry name" value="ZF_PHD_1"/>
    <property type="match status" value="1"/>
</dbReference>
<evidence type="ECO:0000256" key="3">
    <source>
        <dbReference type="ARBA" id="ARBA00022833"/>
    </source>
</evidence>
<dbReference type="InterPro" id="IPR001965">
    <property type="entry name" value="Znf_PHD"/>
</dbReference>
<evidence type="ECO:0000256" key="4">
    <source>
        <dbReference type="PROSITE-ProRule" id="PRU00146"/>
    </source>
</evidence>
<sequence>MPPADSNRAIPVTSDRPPAPVVKKIRLILTPPPSTAAPISAIPTMQNVPAGGPFLPLCADPLAKAANDNDDGAVSQQPRPNGGVDSMLQASSSWHTASVHETTVGAPSLISPSQVIHTSAPLLSPRATPVRSPDPANAAMTRDADLVLTPSDPMPVNAVTSSPAPKRGRKWRERPDSAHDGGGATADASGVTASRGVRRRRTESARVELLAAGSLDGVDEERDVARPGPVVANVEPVSADPEQQLPQSQSVGRRGNTRSAASESRPAQAPLRRSTRKAALAASSAMRVGLDDSDMASSDPPVPVEHEQAHNVDSQLQAAVSLDTRASDAVLVDRPKELDGDRAPLVIAIPRRKPARPAVQKTSPPAAASVGAALDPVSHDAMLLHIPAPIAKPKRAAANQSARTQKKGLKPAEYDDFVVKYADAVRRHIFDAERARYLKCTLRRGNNDIVNQDTCFSCGTDGHLLCCEGCPRSFHLICLDPPLDPETAPDGEWFCHECVISRSLVQPVREPVPTQHASVVLPSPDSSTSATRSHSPISGSDSGTDLRLPSALTPVSTGPGLSPTTIRIPAAVVRAAAAAASRAGSRQVSPVAPPTPPSPPRRVRRLVLNGPLVHEYAGQTKFPVAKRSRAEKVFGVMMDAVETRCPIEFHLPPSLWQRVDVIVEVDGTPGRRLLVAKRGDEGSRSQAPSLADILPSRPIDPAAPVPALCYACGGLAHIDQGQYLYPCSVCPRHWHLDCLPRVPNTIPPPNPWMCPCEVAWDLPRRIVAVPEETLSRETRAVRSSKSHANAPAAGAEQIIERLAWEPVDEVAVVSAFVAKVRTVRPAMDGLLALRSA</sequence>